<dbReference type="InterPro" id="IPR039421">
    <property type="entry name" value="Type_1_exporter"/>
</dbReference>
<evidence type="ECO:0000259" key="10">
    <source>
        <dbReference type="PROSITE" id="PS50929"/>
    </source>
</evidence>
<keyword evidence="6 8" id="KW-0472">Membrane</keyword>
<proteinExistence type="predicted"/>
<dbReference type="SUPFAM" id="SSF90123">
    <property type="entry name" value="ABC transporter transmembrane region"/>
    <property type="match status" value="1"/>
</dbReference>
<dbReference type="PANTHER" id="PTHR24221">
    <property type="entry name" value="ATP-BINDING CASSETTE SUB-FAMILY B"/>
    <property type="match status" value="1"/>
</dbReference>
<dbReference type="InterPro" id="IPR011527">
    <property type="entry name" value="ABC1_TM_dom"/>
</dbReference>
<feature type="region of interest" description="Disordered" evidence="7">
    <location>
        <begin position="565"/>
        <end position="588"/>
    </location>
</feature>
<evidence type="ECO:0000256" key="3">
    <source>
        <dbReference type="ARBA" id="ARBA00022741"/>
    </source>
</evidence>
<evidence type="ECO:0000256" key="4">
    <source>
        <dbReference type="ARBA" id="ARBA00022840"/>
    </source>
</evidence>
<evidence type="ECO:0000256" key="5">
    <source>
        <dbReference type="ARBA" id="ARBA00022989"/>
    </source>
</evidence>
<dbReference type="RefSeq" id="WP_379871299.1">
    <property type="nucleotide sequence ID" value="NZ_JBHTBH010000005.1"/>
</dbReference>
<accession>A0ABW2KF74</accession>
<comment type="caution">
    <text evidence="11">The sequence shown here is derived from an EMBL/GenBank/DDBJ whole genome shotgun (WGS) entry which is preliminary data.</text>
</comment>
<dbReference type="PANTHER" id="PTHR24221:SF423">
    <property type="entry name" value="ABC TRANSPORTER"/>
    <property type="match status" value="1"/>
</dbReference>
<evidence type="ECO:0000313" key="12">
    <source>
        <dbReference type="Proteomes" id="UP001596540"/>
    </source>
</evidence>
<dbReference type="PROSITE" id="PS50929">
    <property type="entry name" value="ABC_TM1F"/>
    <property type="match status" value="1"/>
</dbReference>
<dbReference type="InterPro" id="IPR036640">
    <property type="entry name" value="ABC1_TM_sf"/>
</dbReference>
<keyword evidence="2 8" id="KW-0812">Transmembrane</keyword>
<dbReference type="InterPro" id="IPR017871">
    <property type="entry name" value="ABC_transporter-like_CS"/>
</dbReference>
<keyword evidence="5 8" id="KW-1133">Transmembrane helix</keyword>
<protein>
    <submittedName>
        <fullName evidence="11">ABC transporter ATP-binding protein</fullName>
    </submittedName>
</protein>
<organism evidence="11 12">
    <name type="scientific">Marinactinospora rubrisoli</name>
    <dbReference type="NCBI Taxonomy" id="2715399"/>
    <lineage>
        <taxon>Bacteria</taxon>
        <taxon>Bacillati</taxon>
        <taxon>Actinomycetota</taxon>
        <taxon>Actinomycetes</taxon>
        <taxon>Streptosporangiales</taxon>
        <taxon>Nocardiopsidaceae</taxon>
        <taxon>Marinactinospora</taxon>
    </lineage>
</organism>
<dbReference type="InterPro" id="IPR003593">
    <property type="entry name" value="AAA+_ATPase"/>
</dbReference>
<evidence type="ECO:0000256" key="8">
    <source>
        <dbReference type="SAM" id="Phobius"/>
    </source>
</evidence>
<dbReference type="InterPro" id="IPR027417">
    <property type="entry name" value="P-loop_NTPase"/>
</dbReference>
<gene>
    <name evidence="11" type="ORF">ACFQRF_12945</name>
</gene>
<feature type="domain" description="ABC transporter" evidence="9">
    <location>
        <begin position="334"/>
        <end position="565"/>
    </location>
</feature>
<dbReference type="Gene3D" id="3.40.50.300">
    <property type="entry name" value="P-loop containing nucleotide triphosphate hydrolases"/>
    <property type="match status" value="1"/>
</dbReference>
<feature type="domain" description="ABC transmembrane type-1" evidence="10">
    <location>
        <begin position="30"/>
        <end position="296"/>
    </location>
</feature>
<dbReference type="Proteomes" id="UP001596540">
    <property type="component" value="Unassembled WGS sequence"/>
</dbReference>
<dbReference type="InterPro" id="IPR003439">
    <property type="entry name" value="ABC_transporter-like_ATP-bd"/>
</dbReference>
<keyword evidence="3" id="KW-0547">Nucleotide-binding</keyword>
<evidence type="ECO:0000313" key="11">
    <source>
        <dbReference type="EMBL" id="MFC7328651.1"/>
    </source>
</evidence>
<dbReference type="SUPFAM" id="SSF52540">
    <property type="entry name" value="P-loop containing nucleoside triphosphate hydrolases"/>
    <property type="match status" value="1"/>
</dbReference>
<dbReference type="PROSITE" id="PS00211">
    <property type="entry name" value="ABC_TRANSPORTER_1"/>
    <property type="match status" value="1"/>
</dbReference>
<evidence type="ECO:0000256" key="2">
    <source>
        <dbReference type="ARBA" id="ARBA00022692"/>
    </source>
</evidence>
<evidence type="ECO:0000256" key="1">
    <source>
        <dbReference type="ARBA" id="ARBA00004651"/>
    </source>
</evidence>
<feature type="transmembrane region" description="Helical" evidence="8">
    <location>
        <begin position="152"/>
        <end position="171"/>
    </location>
</feature>
<keyword evidence="12" id="KW-1185">Reference proteome</keyword>
<dbReference type="PROSITE" id="PS50893">
    <property type="entry name" value="ABC_TRANSPORTER_2"/>
    <property type="match status" value="1"/>
</dbReference>
<feature type="compositionally biased region" description="Gly residues" evidence="7">
    <location>
        <begin position="579"/>
        <end position="588"/>
    </location>
</feature>
<dbReference type="EMBL" id="JBHTBH010000005">
    <property type="protein sequence ID" value="MFC7328651.1"/>
    <property type="molecule type" value="Genomic_DNA"/>
</dbReference>
<comment type="subcellular location">
    <subcellularLocation>
        <location evidence="1">Cell membrane</location>
        <topology evidence="1">Multi-pass membrane protein</topology>
    </subcellularLocation>
</comment>
<evidence type="ECO:0000256" key="6">
    <source>
        <dbReference type="ARBA" id="ARBA00023136"/>
    </source>
</evidence>
<reference evidence="12" key="1">
    <citation type="journal article" date="2019" name="Int. J. Syst. Evol. Microbiol.">
        <title>The Global Catalogue of Microorganisms (GCM) 10K type strain sequencing project: providing services to taxonomists for standard genome sequencing and annotation.</title>
        <authorList>
            <consortium name="The Broad Institute Genomics Platform"/>
            <consortium name="The Broad Institute Genome Sequencing Center for Infectious Disease"/>
            <person name="Wu L."/>
            <person name="Ma J."/>
        </authorList>
    </citation>
    <scope>NUCLEOTIDE SEQUENCE [LARGE SCALE GENOMIC DNA]</scope>
    <source>
        <strain evidence="12">CGMCC 4.7382</strain>
    </source>
</reference>
<keyword evidence="4 11" id="KW-0067">ATP-binding</keyword>
<dbReference type="Pfam" id="PF00664">
    <property type="entry name" value="ABC_membrane"/>
    <property type="match status" value="1"/>
</dbReference>
<feature type="transmembrane region" description="Helical" evidence="8">
    <location>
        <begin position="20"/>
        <end position="40"/>
    </location>
</feature>
<dbReference type="Gene3D" id="1.20.1560.10">
    <property type="entry name" value="ABC transporter type 1, transmembrane domain"/>
    <property type="match status" value="1"/>
</dbReference>
<dbReference type="Pfam" id="PF00005">
    <property type="entry name" value="ABC_tran"/>
    <property type="match status" value="1"/>
</dbReference>
<dbReference type="GO" id="GO:0005524">
    <property type="term" value="F:ATP binding"/>
    <property type="evidence" value="ECO:0007669"/>
    <property type="project" value="UniProtKB-KW"/>
</dbReference>
<evidence type="ECO:0000256" key="7">
    <source>
        <dbReference type="SAM" id="MobiDB-lite"/>
    </source>
</evidence>
<dbReference type="SMART" id="SM00382">
    <property type="entry name" value="AAA"/>
    <property type="match status" value="1"/>
</dbReference>
<feature type="transmembrane region" description="Helical" evidence="8">
    <location>
        <begin position="52"/>
        <end position="74"/>
    </location>
</feature>
<sequence length="588" mass="61808">MSRLAAVTATLVRFDLRRYLVGGLLWMPYSALPLAGGLLLQRMFDDLSAGHVPLALCLAFVGVEVVRGATTVIAWVYGDYWWSAAAALLRANVLRSVLTGRGRVPHSPGEGLARLRDDAAGLVEFVDESVPLAGAVLFSAAALAVMASIHPAATLALLIPVIAAGAISRLLHRLIARLHRQAARLGAAVTGHLGEILTGVVAIRTAGAEGAALDRLRGLNRRRRDAAVRDRLATGLLDTATGASVDVGIGLVLLVAAPAMREGTFTVGDLALFTVYLGWLTALPRTVGSVLARLPQAEVSAGRLARMMGPDEGDLARDSGVWFHRDRPVPLPAAHSDPLRELRARGLATRHGLHGVDLEIRRGTLTVVTGAVGSGKTTLLRALLGLEPLTAGAIHWNGAPVADPGGTLVPRRAAYVGQVPRLFSATLRENLLLGWPAAGIGRAVELAAFERDLAALPDGLDTPVGPGGVRLSGGQIQRVTVARALLRSPDLLVVDDLSSALDAETEQRLWDRVIGTATLLVASHRPAVLARADQVVVLDRGRVAGRGSLAELLETCPEMRRLWSAASLQSSRPPKADGRGGPGEITAR</sequence>
<evidence type="ECO:0000259" key="9">
    <source>
        <dbReference type="PROSITE" id="PS50893"/>
    </source>
</evidence>
<name>A0ABW2KF74_9ACTN</name>